<dbReference type="InterPro" id="IPR006045">
    <property type="entry name" value="Cupin_1"/>
</dbReference>
<gene>
    <name evidence="15" type="ORF">WN944_016371</name>
</gene>
<feature type="binding site" evidence="12">
    <location>
        <position position="123"/>
    </location>
    <ligand>
        <name>Mn(2+)</name>
        <dbReference type="ChEBI" id="CHEBI:29035"/>
    </ligand>
</feature>
<feature type="binding site" evidence="11">
    <location>
        <position position="76"/>
    </location>
    <ligand>
        <name>oxalate</name>
        <dbReference type="ChEBI" id="CHEBI:30623"/>
    </ligand>
</feature>
<evidence type="ECO:0000256" key="7">
    <source>
        <dbReference type="ARBA" id="ARBA00022729"/>
    </source>
</evidence>
<evidence type="ECO:0000313" key="16">
    <source>
        <dbReference type="Proteomes" id="UP001428341"/>
    </source>
</evidence>
<evidence type="ECO:0000256" key="11">
    <source>
        <dbReference type="PIRSR" id="PIRSR601929-1"/>
    </source>
</evidence>
<comment type="subcellular location">
    <subcellularLocation>
        <location evidence="2 13">Secreted</location>
        <location evidence="2 13">Extracellular space</location>
        <location evidence="2 13">Apoplast</location>
    </subcellularLocation>
</comment>
<dbReference type="InterPro" id="IPR011051">
    <property type="entry name" value="RmlC_Cupin_sf"/>
</dbReference>
<evidence type="ECO:0000256" key="2">
    <source>
        <dbReference type="ARBA" id="ARBA00004271"/>
    </source>
</evidence>
<keyword evidence="9" id="KW-0325">Glycoprotein</keyword>
<comment type="similarity">
    <text evidence="3 13">Belongs to the germin family.</text>
</comment>
<evidence type="ECO:0000256" key="4">
    <source>
        <dbReference type="ARBA" id="ARBA00022523"/>
    </source>
</evidence>
<dbReference type="FunFam" id="2.60.120.10:FF:000005">
    <property type="entry name" value="Germin-like protein subfamily 1 member 8"/>
    <property type="match status" value="1"/>
</dbReference>
<keyword evidence="16" id="KW-1185">Reference proteome</keyword>
<evidence type="ECO:0000256" key="6">
    <source>
        <dbReference type="ARBA" id="ARBA00022723"/>
    </source>
</evidence>
<sequence length="219" mass="23730">MTPNLFVNGKFCKDPKLARADDFFFSGLDKPGNTANRLGVDETDANVEQIPGLNTLGISAFRIDYAPYGQRPPHIHPRASEILLVLEGTLHVGFVTSDQLNNKLIAKVLNKGDAFVFPKGLIHFQFNVGKTNAVAYSALNSQFPGEITIADAVFGANPPINPDFLAKAFQLDPKTNPGVITIADAIFGSTPPIDPYAFARAFQLDPYVVKAPQAKFKAN</sequence>
<feature type="binding site" evidence="11">
    <location>
        <position position="81"/>
    </location>
    <ligand>
        <name>oxalate</name>
        <dbReference type="ChEBI" id="CHEBI:30623"/>
    </ligand>
</feature>
<dbReference type="GO" id="GO:0048046">
    <property type="term" value="C:apoplast"/>
    <property type="evidence" value="ECO:0007669"/>
    <property type="project" value="UniProtKB-SubCell"/>
</dbReference>
<organism evidence="15 16">
    <name type="scientific">Citrus x changshan-huyou</name>
    <dbReference type="NCBI Taxonomy" id="2935761"/>
    <lineage>
        <taxon>Eukaryota</taxon>
        <taxon>Viridiplantae</taxon>
        <taxon>Streptophyta</taxon>
        <taxon>Embryophyta</taxon>
        <taxon>Tracheophyta</taxon>
        <taxon>Spermatophyta</taxon>
        <taxon>Magnoliopsida</taxon>
        <taxon>eudicotyledons</taxon>
        <taxon>Gunneridae</taxon>
        <taxon>Pentapetalae</taxon>
        <taxon>rosids</taxon>
        <taxon>malvids</taxon>
        <taxon>Sapindales</taxon>
        <taxon>Rutaceae</taxon>
        <taxon>Aurantioideae</taxon>
        <taxon>Citrus</taxon>
    </lineage>
</organism>
<feature type="binding site" evidence="12">
    <location>
        <position position="76"/>
    </location>
    <ligand>
        <name>Mn(2+)</name>
        <dbReference type="ChEBI" id="CHEBI:29035"/>
    </ligand>
</feature>
<reference evidence="15 16" key="1">
    <citation type="submission" date="2024-05" db="EMBL/GenBank/DDBJ databases">
        <title>Haplotype-resolved chromosome-level genome assembly of Huyou (Citrus changshanensis).</title>
        <authorList>
            <person name="Miao C."/>
            <person name="Chen W."/>
            <person name="Wu Y."/>
            <person name="Wang L."/>
            <person name="Zhao S."/>
            <person name="Grierson D."/>
            <person name="Xu C."/>
            <person name="Chen K."/>
        </authorList>
    </citation>
    <scope>NUCLEOTIDE SEQUENCE [LARGE SCALE GENOMIC DNA]</scope>
    <source>
        <strain evidence="15">01-14</strain>
        <tissue evidence="15">Leaf</tissue>
    </source>
</reference>
<name>A0AAP0QNI9_9ROSI</name>
<dbReference type="EMBL" id="JBCGBO010000005">
    <property type="protein sequence ID" value="KAK9201170.1"/>
    <property type="molecule type" value="Genomic_DNA"/>
</dbReference>
<keyword evidence="10 11" id="KW-0464">Manganese</keyword>
<evidence type="ECO:0000259" key="14">
    <source>
        <dbReference type="SMART" id="SM00835"/>
    </source>
</evidence>
<dbReference type="AlphaFoldDB" id="A0AAP0QNI9"/>
<keyword evidence="7" id="KW-0732">Signal</keyword>
<dbReference type="InterPro" id="IPR014710">
    <property type="entry name" value="RmlC-like_jellyroll"/>
</dbReference>
<keyword evidence="5 13" id="KW-0964">Secreted</keyword>
<evidence type="ECO:0000256" key="10">
    <source>
        <dbReference type="ARBA" id="ARBA00023211"/>
    </source>
</evidence>
<comment type="function">
    <text evidence="1">May play a role in plant defense. Probably has no oxalate oxidase activity even if the active site is conserved.</text>
</comment>
<dbReference type="Proteomes" id="UP001428341">
    <property type="component" value="Unassembled WGS sequence"/>
</dbReference>
<evidence type="ECO:0000256" key="8">
    <source>
        <dbReference type="ARBA" id="ARBA00023157"/>
    </source>
</evidence>
<dbReference type="PROSITE" id="PS00725">
    <property type="entry name" value="GERMIN"/>
    <property type="match status" value="1"/>
</dbReference>
<protein>
    <recommendedName>
        <fullName evidence="13">Germin-like protein</fullName>
    </recommendedName>
</protein>
<dbReference type="Pfam" id="PF00190">
    <property type="entry name" value="Cupin_1"/>
    <property type="match status" value="1"/>
</dbReference>
<evidence type="ECO:0000256" key="13">
    <source>
        <dbReference type="RuleBase" id="RU366015"/>
    </source>
</evidence>
<dbReference type="GO" id="GO:0030145">
    <property type="term" value="F:manganese ion binding"/>
    <property type="evidence" value="ECO:0007669"/>
    <property type="project" value="UniProtKB-UniRule"/>
</dbReference>
<dbReference type="PANTHER" id="PTHR31238">
    <property type="entry name" value="GERMIN-LIKE PROTEIN SUBFAMILY 3 MEMBER 3"/>
    <property type="match status" value="1"/>
</dbReference>
<accession>A0AAP0QNI9</accession>
<evidence type="ECO:0000256" key="5">
    <source>
        <dbReference type="ARBA" id="ARBA00022525"/>
    </source>
</evidence>
<feature type="binding site" evidence="12">
    <location>
        <position position="81"/>
    </location>
    <ligand>
        <name>Mn(2+)</name>
        <dbReference type="ChEBI" id="CHEBI:29035"/>
    </ligand>
</feature>
<proteinExistence type="inferred from homology"/>
<dbReference type="CDD" id="cd02241">
    <property type="entry name" value="cupin_OxOx"/>
    <property type="match status" value="1"/>
</dbReference>
<dbReference type="InterPro" id="IPR019780">
    <property type="entry name" value="Germin_Mn-BS"/>
</dbReference>
<dbReference type="InterPro" id="IPR001929">
    <property type="entry name" value="Germin"/>
</dbReference>
<dbReference type="SUPFAM" id="SSF51182">
    <property type="entry name" value="RmlC-like cupins"/>
    <property type="match status" value="1"/>
</dbReference>
<dbReference type="Gene3D" id="2.60.120.10">
    <property type="entry name" value="Jelly Rolls"/>
    <property type="match status" value="2"/>
</dbReference>
<keyword evidence="8" id="KW-1015">Disulfide bond</keyword>
<evidence type="ECO:0000256" key="3">
    <source>
        <dbReference type="ARBA" id="ARBA00007456"/>
    </source>
</evidence>
<feature type="binding site" evidence="12">
    <location>
        <position position="74"/>
    </location>
    <ligand>
        <name>Mn(2+)</name>
        <dbReference type="ChEBI" id="CHEBI:29035"/>
    </ligand>
</feature>
<comment type="caution">
    <text evidence="15">The sequence shown here is derived from an EMBL/GenBank/DDBJ whole genome shotgun (WGS) entry which is preliminary data.</text>
</comment>
<evidence type="ECO:0000256" key="1">
    <source>
        <dbReference type="ARBA" id="ARBA00003629"/>
    </source>
</evidence>
<keyword evidence="6 11" id="KW-0479">Metal-binding</keyword>
<keyword evidence="4 13" id="KW-0052">Apoplast</keyword>
<dbReference type="PRINTS" id="PR00325">
    <property type="entry name" value="GERMIN"/>
</dbReference>
<dbReference type="SMART" id="SM00835">
    <property type="entry name" value="Cupin_1"/>
    <property type="match status" value="1"/>
</dbReference>
<feature type="domain" description="Cupin type-1" evidence="14">
    <location>
        <begin position="26"/>
        <end position="177"/>
    </location>
</feature>
<evidence type="ECO:0000313" key="15">
    <source>
        <dbReference type="EMBL" id="KAK9201170.1"/>
    </source>
</evidence>
<evidence type="ECO:0000256" key="9">
    <source>
        <dbReference type="ARBA" id="ARBA00023180"/>
    </source>
</evidence>
<evidence type="ECO:0000256" key="12">
    <source>
        <dbReference type="PIRSR" id="PIRSR601929-2"/>
    </source>
</evidence>